<dbReference type="Proteomes" id="UP000030665">
    <property type="component" value="Unassembled WGS sequence"/>
</dbReference>
<evidence type="ECO:0000256" key="6">
    <source>
        <dbReference type="ARBA" id="ARBA00023242"/>
    </source>
</evidence>
<dbReference type="CDD" id="cd06145">
    <property type="entry name" value="REX1_like"/>
    <property type="match status" value="1"/>
</dbReference>
<dbReference type="OrthoDB" id="3996471at2759"/>
<dbReference type="AlphaFoldDB" id="A0A077Z519"/>
<evidence type="ECO:0000256" key="5">
    <source>
        <dbReference type="ARBA" id="ARBA00022839"/>
    </source>
</evidence>
<dbReference type="Gene3D" id="3.30.420.10">
    <property type="entry name" value="Ribonuclease H-like superfamily/Ribonuclease H"/>
    <property type="match status" value="1"/>
</dbReference>
<dbReference type="InterPro" id="IPR013520">
    <property type="entry name" value="Ribonucl_H"/>
</dbReference>
<reference evidence="8" key="1">
    <citation type="submission" date="2014-01" db="EMBL/GenBank/DDBJ databases">
        <authorList>
            <person name="Aslett M."/>
        </authorList>
    </citation>
    <scope>NUCLEOTIDE SEQUENCE</scope>
</reference>
<keyword evidence="9" id="KW-1185">Reference proteome</keyword>
<evidence type="ECO:0000256" key="2">
    <source>
        <dbReference type="ARBA" id="ARBA00006357"/>
    </source>
</evidence>
<comment type="subcellular location">
    <subcellularLocation>
        <location evidence="1">Nucleus</location>
    </subcellularLocation>
</comment>
<dbReference type="EMBL" id="HG805867">
    <property type="protein sequence ID" value="CDW53785.1"/>
    <property type="molecule type" value="Genomic_DNA"/>
</dbReference>
<proteinExistence type="inferred from homology"/>
<evidence type="ECO:0000256" key="4">
    <source>
        <dbReference type="ARBA" id="ARBA00022801"/>
    </source>
</evidence>
<evidence type="ECO:0000256" key="3">
    <source>
        <dbReference type="ARBA" id="ARBA00022722"/>
    </source>
</evidence>
<protein>
    <submittedName>
        <fullName evidence="8">RNase T domain containing protein</fullName>
    </submittedName>
</protein>
<dbReference type="InterPro" id="IPR012337">
    <property type="entry name" value="RNaseH-like_sf"/>
</dbReference>
<dbReference type="Pfam" id="PF00929">
    <property type="entry name" value="RNase_T"/>
    <property type="match status" value="1"/>
</dbReference>
<dbReference type="GO" id="GO:0010629">
    <property type="term" value="P:negative regulation of gene expression"/>
    <property type="evidence" value="ECO:0007669"/>
    <property type="project" value="UniProtKB-ARBA"/>
</dbReference>
<keyword evidence="6" id="KW-0539">Nucleus</keyword>
<accession>A0A077Z519</accession>
<dbReference type="FunFam" id="3.30.420.10:FF:000031">
    <property type="entry name" value="RNA exonuclease 1"/>
    <property type="match status" value="1"/>
</dbReference>
<dbReference type="InterPro" id="IPR047021">
    <property type="entry name" value="REXO1/3/4-like"/>
</dbReference>
<dbReference type="InterPro" id="IPR034922">
    <property type="entry name" value="REX1-like_exo"/>
</dbReference>
<evidence type="ECO:0000259" key="7">
    <source>
        <dbReference type="SMART" id="SM00479"/>
    </source>
</evidence>
<keyword evidence="3" id="KW-0540">Nuclease</keyword>
<evidence type="ECO:0000313" key="9">
    <source>
        <dbReference type="Proteomes" id="UP000030665"/>
    </source>
</evidence>
<dbReference type="SUPFAM" id="SSF53098">
    <property type="entry name" value="Ribonuclease H-like"/>
    <property type="match status" value="1"/>
</dbReference>
<organism evidence="8 9">
    <name type="scientific">Trichuris trichiura</name>
    <name type="common">Whipworm</name>
    <name type="synonym">Trichocephalus trichiurus</name>
    <dbReference type="NCBI Taxonomy" id="36087"/>
    <lineage>
        <taxon>Eukaryota</taxon>
        <taxon>Metazoa</taxon>
        <taxon>Ecdysozoa</taxon>
        <taxon>Nematoda</taxon>
        <taxon>Enoplea</taxon>
        <taxon>Dorylaimia</taxon>
        <taxon>Trichinellida</taxon>
        <taxon>Trichuridae</taxon>
        <taxon>Trichuris</taxon>
    </lineage>
</organism>
<dbReference type="GO" id="GO:0004527">
    <property type="term" value="F:exonuclease activity"/>
    <property type="evidence" value="ECO:0007669"/>
    <property type="project" value="UniProtKB-KW"/>
</dbReference>
<evidence type="ECO:0000313" key="8">
    <source>
        <dbReference type="EMBL" id="CDW53785.1"/>
    </source>
</evidence>
<dbReference type="GO" id="GO:0005634">
    <property type="term" value="C:nucleus"/>
    <property type="evidence" value="ECO:0007669"/>
    <property type="project" value="UniProtKB-SubCell"/>
</dbReference>
<sequence>MFRKTDAGNCSFVNVCGSSSFDFVDLMDVEAVSNFFGRRRDLSERKNRAKRFRVRLNRASLECHGSGLLSAADVQNFVLYTLFGQAVCACPDWVTVTQRKRLTEMTLLIMNYECADAAEHPSWSFLTSAKFDTLSSSVRSSSSFLENFRYVSSLPDGTAGRTPLESEKLGPVGRDALVLSWRDLIENGYPIPRSSSDTGSARSLTFTNTVYGLLSNDSPILAVDCEFCVTVGERQAVTRVSVVDECHNVILDMLVKPSLPIIDYVTRYSGITADMLKNVTTSLQDVQRALQDLIPCNAILAGHSLQFDLATLHMFHPYVVDTSLLYNLSGNKRNCSSLKHLSKVFLNSSIQKSSGGHCSVEDAISTMKLVQLKLQKGWQFGHIPSGWIPSEVERFFFDFTFCHVSFLAAKTENCPCRALVWRQRCKACMWLRSPKEESTISGGLSEADIFKIFDGHKKEPVLRSFERFQKTMHLVSCDEESSAVELWENSPSAVYRRLPTTEECLSTLRSDLFSYDLSMAIAKLEGRNVAFFDQFVEQLVKCLPGSAVLCLLILADNWSKLLLHVRN</sequence>
<dbReference type="PANTHER" id="PTHR12801:SF82">
    <property type="entry name" value="RNA EXONUCLEASE 5"/>
    <property type="match status" value="1"/>
</dbReference>
<feature type="domain" description="Exonuclease" evidence="7">
    <location>
        <begin position="219"/>
        <end position="379"/>
    </location>
</feature>
<dbReference type="InterPro" id="IPR036397">
    <property type="entry name" value="RNaseH_sf"/>
</dbReference>
<keyword evidence="4" id="KW-0378">Hydrolase</keyword>
<name>A0A077Z519_TRITR</name>
<dbReference type="PANTHER" id="PTHR12801">
    <property type="entry name" value="RNA EXONUCLEASE REXO1 / RECO3 FAMILY MEMBER-RELATED"/>
    <property type="match status" value="1"/>
</dbReference>
<evidence type="ECO:0000256" key="1">
    <source>
        <dbReference type="ARBA" id="ARBA00004123"/>
    </source>
</evidence>
<comment type="similarity">
    <text evidence="2">Belongs to the REXO1/REXO3 family.</text>
</comment>
<dbReference type="SMART" id="SM00479">
    <property type="entry name" value="EXOIII"/>
    <property type="match status" value="1"/>
</dbReference>
<dbReference type="GO" id="GO:0003676">
    <property type="term" value="F:nucleic acid binding"/>
    <property type="evidence" value="ECO:0007669"/>
    <property type="project" value="InterPro"/>
</dbReference>
<reference evidence="8" key="2">
    <citation type="submission" date="2014-03" db="EMBL/GenBank/DDBJ databases">
        <title>The whipworm genome and dual-species transcriptomics of an intimate host-pathogen interaction.</title>
        <authorList>
            <person name="Foth B.J."/>
            <person name="Tsai I.J."/>
            <person name="Reid A.J."/>
            <person name="Bancroft A.J."/>
            <person name="Nichol S."/>
            <person name="Tracey A."/>
            <person name="Holroyd N."/>
            <person name="Cotton J.A."/>
            <person name="Stanley E.J."/>
            <person name="Zarowiecki M."/>
            <person name="Liu J.Z."/>
            <person name="Huckvale T."/>
            <person name="Cooper P.J."/>
            <person name="Grencis R.K."/>
            <person name="Berriman M."/>
        </authorList>
    </citation>
    <scope>NUCLEOTIDE SEQUENCE [LARGE SCALE GENOMIC DNA]</scope>
</reference>
<gene>
    <name evidence="8" type="ORF">TTRE_0000205201</name>
</gene>
<dbReference type="STRING" id="36087.A0A077Z519"/>
<keyword evidence="5" id="KW-0269">Exonuclease</keyword>